<feature type="transmembrane region" description="Helical" evidence="2">
    <location>
        <begin position="206"/>
        <end position="226"/>
    </location>
</feature>
<dbReference type="Gene3D" id="1.10.287.2070">
    <property type="match status" value="1"/>
</dbReference>
<keyword evidence="2" id="KW-1133">Transmembrane helix</keyword>
<evidence type="ECO:0000313" key="4">
    <source>
        <dbReference type="Proteomes" id="UP000078540"/>
    </source>
</evidence>
<reference evidence="3 4" key="1">
    <citation type="submission" date="2015-09" db="EMBL/GenBank/DDBJ databases">
        <title>Atta colombica WGS genome.</title>
        <authorList>
            <person name="Nygaard S."/>
            <person name="Hu H."/>
            <person name="Boomsma J."/>
            <person name="Zhang G."/>
        </authorList>
    </citation>
    <scope>NUCLEOTIDE SEQUENCE [LARGE SCALE GENOMIC DNA]</scope>
    <source>
        <strain evidence="3">Treedump-2</strain>
        <tissue evidence="3">Whole body</tissue>
    </source>
</reference>
<dbReference type="SUPFAM" id="SSF47769">
    <property type="entry name" value="SAM/Pointed domain"/>
    <property type="match status" value="1"/>
</dbReference>
<accession>A0A195BGW1</accession>
<dbReference type="EMBL" id="KQ976490">
    <property type="protein sequence ID" value="KYM83409.1"/>
    <property type="molecule type" value="Genomic_DNA"/>
</dbReference>
<dbReference type="PANTHER" id="PTHR12659:SF7">
    <property type="entry name" value="CROSSVEINLESS C, ISOFORM C"/>
    <property type="match status" value="1"/>
</dbReference>
<evidence type="ECO:0000256" key="1">
    <source>
        <dbReference type="SAM" id="MobiDB-lite"/>
    </source>
</evidence>
<keyword evidence="4" id="KW-1185">Reference proteome</keyword>
<protein>
    <submittedName>
        <fullName evidence="3">Rho GTPase-activating protein 7</fullName>
    </submittedName>
</protein>
<name>A0A195BGW1_9HYME</name>
<dbReference type="AlphaFoldDB" id="A0A195BGW1"/>
<dbReference type="Proteomes" id="UP000078540">
    <property type="component" value="Unassembled WGS sequence"/>
</dbReference>
<evidence type="ECO:0000313" key="3">
    <source>
        <dbReference type="EMBL" id="KYM83409.1"/>
    </source>
</evidence>
<feature type="compositionally biased region" description="Polar residues" evidence="1">
    <location>
        <begin position="15"/>
        <end position="25"/>
    </location>
</feature>
<keyword evidence="2" id="KW-0812">Transmembrane</keyword>
<feature type="compositionally biased region" description="Basic and acidic residues" evidence="1">
    <location>
        <begin position="121"/>
        <end position="143"/>
    </location>
</feature>
<proteinExistence type="predicted"/>
<dbReference type="GO" id="GO:0030036">
    <property type="term" value="P:actin cytoskeleton organization"/>
    <property type="evidence" value="ECO:0007669"/>
    <property type="project" value="TreeGrafter"/>
</dbReference>
<organism evidence="3 4">
    <name type="scientific">Atta colombica</name>
    <dbReference type="NCBI Taxonomy" id="520822"/>
    <lineage>
        <taxon>Eukaryota</taxon>
        <taxon>Metazoa</taxon>
        <taxon>Ecdysozoa</taxon>
        <taxon>Arthropoda</taxon>
        <taxon>Hexapoda</taxon>
        <taxon>Insecta</taxon>
        <taxon>Pterygota</taxon>
        <taxon>Neoptera</taxon>
        <taxon>Endopterygota</taxon>
        <taxon>Hymenoptera</taxon>
        <taxon>Apocrita</taxon>
        <taxon>Aculeata</taxon>
        <taxon>Formicoidea</taxon>
        <taxon>Formicidae</taxon>
        <taxon>Myrmicinae</taxon>
        <taxon>Atta</taxon>
    </lineage>
</organism>
<evidence type="ECO:0000256" key="2">
    <source>
        <dbReference type="SAM" id="Phobius"/>
    </source>
</evidence>
<dbReference type="STRING" id="520822.A0A195BGW1"/>
<gene>
    <name evidence="3" type="ORF">ALC53_06141</name>
</gene>
<keyword evidence="2" id="KW-0472">Membrane</keyword>
<feature type="region of interest" description="Disordered" evidence="1">
    <location>
        <begin position="1"/>
        <end position="25"/>
    </location>
</feature>
<sequence length="264" mass="29998">MSSEDCRSSSTTSSGNIDQTRNTSGRRMSHFKEYKFFRSFSAKVENWPMRKAETLWRRMRERKIAEIEAQEACKWLRAAGFPQYAQMYEVLSEPFQQQQYDKQVIQRIGGHIASRHGRRRSSNERHVGRRGGSDRRESRESKLLRRQSLMLNLSTAENGFYKMTKIAQASSRGNSHDSRNRGVSEARAALSAFLLSEPTFGTMPNVGAFLLLPLCLHLVVFLFPLIGSRRGQLLIAPGLMEREIRADTISAALMLQSSASSDTD</sequence>
<dbReference type="InterPro" id="IPR013761">
    <property type="entry name" value="SAM/pointed_sf"/>
</dbReference>
<feature type="region of interest" description="Disordered" evidence="1">
    <location>
        <begin position="111"/>
        <end position="143"/>
    </location>
</feature>
<dbReference type="PANTHER" id="PTHR12659">
    <property type="entry name" value="RHO-TYPE GTPASE ACTIVATING PROTEIN"/>
    <property type="match status" value="1"/>
</dbReference>
<dbReference type="GO" id="GO:0005096">
    <property type="term" value="F:GTPase activator activity"/>
    <property type="evidence" value="ECO:0007669"/>
    <property type="project" value="TreeGrafter"/>
</dbReference>
<dbReference type="GO" id="GO:0035023">
    <property type="term" value="P:regulation of Rho protein signal transduction"/>
    <property type="evidence" value="ECO:0007669"/>
    <property type="project" value="TreeGrafter"/>
</dbReference>